<dbReference type="SUPFAM" id="SSF56235">
    <property type="entry name" value="N-terminal nucleophile aminohydrolases (Ntn hydrolases)"/>
    <property type="match status" value="1"/>
</dbReference>
<sequence length="97" mass="10907">VSRVFTLLNVDSFYAADTVKGEIEIVVNWLFRNRICSTAHPLATHIGLEAGENALDVIIADAFTLEILMPIMNGMSGRIPILNQKFYERQNEHLCTD</sequence>
<name>A0A382JH34_9ZZZZ</name>
<dbReference type="EMBL" id="UINC01074131">
    <property type="protein sequence ID" value="SVC11018.1"/>
    <property type="molecule type" value="Genomic_DNA"/>
</dbReference>
<dbReference type="AlphaFoldDB" id="A0A382JH34"/>
<proteinExistence type="predicted"/>
<organism evidence="1">
    <name type="scientific">marine metagenome</name>
    <dbReference type="NCBI Taxonomy" id="408172"/>
    <lineage>
        <taxon>unclassified sequences</taxon>
        <taxon>metagenomes</taxon>
        <taxon>ecological metagenomes</taxon>
    </lineage>
</organism>
<gene>
    <name evidence="1" type="ORF">METZ01_LOCUS263872</name>
</gene>
<accession>A0A382JH34</accession>
<protein>
    <submittedName>
        <fullName evidence="1">Uncharacterized protein</fullName>
    </submittedName>
</protein>
<feature type="non-terminal residue" evidence="1">
    <location>
        <position position="1"/>
    </location>
</feature>
<dbReference type="InterPro" id="IPR029055">
    <property type="entry name" value="Ntn_hydrolases_N"/>
</dbReference>
<evidence type="ECO:0000313" key="1">
    <source>
        <dbReference type="EMBL" id="SVC11018.1"/>
    </source>
</evidence>
<reference evidence="1" key="1">
    <citation type="submission" date="2018-05" db="EMBL/GenBank/DDBJ databases">
        <authorList>
            <person name="Lanie J.A."/>
            <person name="Ng W.-L."/>
            <person name="Kazmierczak K.M."/>
            <person name="Andrzejewski T.M."/>
            <person name="Davidsen T.M."/>
            <person name="Wayne K.J."/>
            <person name="Tettelin H."/>
            <person name="Glass J.I."/>
            <person name="Rusch D."/>
            <person name="Podicherti R."/>
            <person name="Tsui H.-C.T."/>
            <person name="Winkler M.E."/>
        </authorList>
    </citation>
    <scope>NUCLEOTIDE SEQUENCE</scope>
</reference>